<evidence type="ECO:0000313" key="9">
    <source>
        <dbReference type="EMBL" id="MFC4410523.1"/>
    </source>
</evidence>
<dbReference type="Proteomes" id="UP001595817">
    <property type="component" value="Unassembled WGS sequence"/>
</dbReference>
<proteinExistence type="inferred from homology"/>
<dbReference type="PANTHER" id="PTHR30465:SF0">
    <property type="entry name" value="OLIGOPEPTIDE TRANSPORT SYSTEM PERMEASE PROTEIN APPB"/>
    <property type="match status" value="1"/>
</dbReference>
<keyword evidence="4 7" id="KW-0812">Transmembrane</keyword>
<evidence type="ECO:0000256" key="4">
    <source>
        <dbReference type="ARBA" id="ARBA00022692"/>
    </source>
</evidence>
<keyword evidence="3" id="KW-1003">Cell membrane</keyword>
<evidence type="ECO:0000256" key="6">
    <source>
        <dbReference type="ARBA" id="ARBA00023136"/>
    </source>
</evidence>
<evidence type="ECO:0000256" key="2">
    <source>
        <dbReference type="ARBA" id="ARBA00022448"/>
    </source>
</evidence>
<comment type="caution">
    <text evidence="9">The sequence shown here is derived from an EMBL/GenBank/DDBJ whole genome shotgun (WGS) entry which is preliminary data.</text>
</comment>
<dbReference type="SUPFAM" id="SSF161098">
    <property type="entry name" value="MetI-like"/>
    <property type="match status" value="1"/>
</dbReference>
<dbReference type="RefSeq" id="WP_378154450.1">
    <property type="nucleotide sequence ID" value="NZ_JBHSEC010000014.1"/>
</dbReference>
<keyword evidence="5 7" id="KW-1133">Transmembrane helix</keyword>
<comment type="similarity">
    <text evidence="7">Belongs to the binding-protein-dependent transport system permease family.</text>
</comment>
<comment type="subcellular location">
    <subcellularLocation>
        <location evidence="1 7">Cell membrane</location>
        <topology evidence="1 7">Multi-pass membrane protein</topology>
    </subcellularLocation>
</comment>
<accession>A0ABV8X5G7</accession>
<evidence type="ECO:0000313" key="10">
    <source>
        <dbReference type="Proteomes" id="UP001595817"/>
    </source>
</evidence>
<feature type="transmembrane region" description="Helical" evidence="7">
    <location>
        <begin position="126"/>
        <end position="148"/>
    </location>
</feature>
<dbReference type="CDD" id="cd06261">
    <property type="entry name" value="TM_PBP2"/>
    <property type="match status" value="1"/>
</dbReference>
<dbReference type="InterPro" id="IPR000515">
    <property type="entry name" value="MetI-like"/>
</dbReference>
<name>A0ABV8X5G7_9LACT</name>
<evidence type="ECO:0000256" key="3">
    <source>
        <dbReference type="ARBA" id="ARBA00022475"/>
    </source>
</evidence>
<protein>
    <submittedName>
        <fullName evidence="9">ABC transporter permease subunit</fullName>
    </submittedName>
</protein>
<sequence>MLSKLLTQVGLWAVAYCVLITIFLMPTSVNYQPSEVRGHFAGATYDYSFEEHWELMKSFGAYLIENKGFGYEENGDSILGFMLEKIGRSVLLIIPAIFISFFFGIMKGIFDYRTRNSLGKLPGKSMTWLSLSVPDMFFVLLIQLTLLFVVYKGWLFHIDLFGSDKLENVLLCILFLSIYPTAYIANITFQSLRDEEGLDYIRTAKSKGLNDFHVFYKHMLKNGFLKILAHANSMVLYLLSNLFIIEFFMEYRGAAYYFKGALGQPNVFMVGQNVSSIDIVYAAGYAFFFTVVILISNVIAEIAKNFVSPMNGGEA</sequence>
<evidence type="ECO:0000259" key="8">
    <source>
        <dbReference type="PROSITE" id="PS50928"/>
    </source>
</evidence>
<evidence type="ECO:0000256" key="1">
    <source>
        <dbReference type="ARBA" id="ARBA00004651"/>
    </source>
</evidence>
<dbReference type="EMBL" id="JBHSEC010000014">
    <property type="protein sequence ID" value="MFC4410523.1"/>
    <property type="molecule type" value="Genomic_DNA"/>
</dbReference>
<reference evidence="10" key="1">
    <citation type="journal article" date="2019" name="Int. J. Syst. Evol. Microbiol.">
        <title>The Global Catalogue of Microorganisms (GCM) 10K type strain sequencing project: providing services to taxonomists for standard genome sequencing and annotation.</title>
        <authorList>
            <consortium name="The Broad Institute Genomics Platform"/>
            <consortium name="The Broad Institute Genome Sequencing Center for Infectious Disease"/>
            <person name="Wu L."/>
            <person name="Ma J."/>
        </authorList>
    </citation>
    <scope>NUCLEOTIDE SEQUENCE [LARGE SCALE GENOMIC DNA]</scope>
    <source>
        <strain evidence="10">CCUG 59778</strain>
    </source>
</reference>
<feature type="transmembrane region" description="Helical" evidence="7">
    <location>
        <begin position="9"/>
        <end position="29"/>
    </location>
</feature>
<feature type="transmembrane region" description="Helical" evidence="7">
    <location>
        <begin position="279"/>
        <end position="300"/>
    </location>
</feature>
<dbReference type="Pfam" id="PF00528">
    <property type="entry name" value="BPD_transp_1"/>
    <property type="match status" value="1"/>
</dbReference>
<feature type="transmembrane region" description="Helical" evidence="7">
    <location>
        <begin position="86"/>
        <end position="105"/>
    </location>
</feature>
<feature type="transmembrane region" description="Helical" evidence="7">
    <location>
        <begin position="227"/>
        <end position="249"/>
    </location>
</feature>
<feature type="transmembrane region" description="Helical" evidence="7">
    <location>
        <begin position="168"/>
        <end position="189"/>
    </location>
</feature>
<evidence type="ECO:0000256" key="7">
    <source>
        <dbReference type="RuleBase" id="RU363032"/>
    </source>
</evidence>
<feature type="domain" description="ABC transmembrane type-1" evidence="8">
    <location>
        <begin position="86"/>
        <end position="300"/>
    </location>
</feature>
<dbReference type="PROSITE" id="PS50928">
    <property type="entry name" value="ABC_TM1"/>
    <property type="match status" value="1"/>
</dbReference>
<dbReference type="Gene3D" id="1.10.3720.10">
    <property type="entry name" value="MetI-like"/>
    <property type="match status" value="1"/>
</dbReference>
<evidence type="ECO:0000256" key="5">
    <source>
        <dbReference type="ARBA" id="ARBA00022989"/>
    </source>
</evidence>
<dbReference type="PANTHER" id="PTHR30465">
    <property type="entry name" value="INNER MEMBRANE ABC TRANSPORTER"/>
    <property type="match status" value="1"/>
</dbReference>
<organism evidence="9 10">
    <name type="scientific">Chungangia koreensis</name>
    <dbReference type="NCBI Taxonomy" id="752657"/>
    <lineage>
        <taxon>Bacteria</taxon>
        <taxon>Bacillati</taxon>
        <taxon>Bacillota</taxon>
        <taxon>Bacilli</taxon>
        <taxon>Lactobacillales</taxon>
        <taxon>Chungangia</taxon>
    </lineage>
</organism>
<keyword evidence="6 7" id="KW-0472">Membrane</keyword>
<gene>
    <name evidence="9" type="ORF">ACFOZY_08810</name>
</gene>
<keyword evidence="10" id="KW-1185">Reference proteome</keyword>
<keyword evidence="2 7" id="KW-0813">Transport</keyword>
<dbReference type="InterPro" id="IPR035906">
    <property type="entry name" value="MetI-like_sf"/>
</dbReference>